<proteinExistence type="predicted"/>
<dbReference type="EMBL" id="MLJW01001116">
    <property type="protein sequence ID" value="OIQ80055.1"/>
    <property type="molecule type" value="Genomic_DNA"/>
</dbReference>
<organism evidence="1">
    <name type="scientific">mine drainage metagenome</name>
    <dbReference type="NCBI Taxonomy" id="410659"/>
    <lineage>
        <taxon>unclassified sequences</taxon>
        <taxon>metagenomes</taxon>
        <taxon>ecological metagenomes</taxon>
    </lineage>
</organism>
<accession>A0A1J5QJD8</accession>
<protein>
    <recommendedName>
        <fullName evidence="2">Antitoxin of toxin-antitoxin stability system</fullName>
    </recommendedName>
</protein>
<evidence type="ECO:0008006" key="2">
    <source>
        <dbReference type="Google" id="ProtNLM"/>
    </source>
</evidence>
<gene>
    <name evidence="1" type="ORF">GALL_382040</name>
</gene>
<evidence type="ECO:0000313" key="1">
    <source>
        <dbReference type="EMBL" id="OIQ80055.1"/>
    </source>
</evidence>
<dbReference type="AlphaFoldDB" id="A0A1J5QJD8"/>
<comment type="caution">
    <text evidence="1">The sequence shown here is derived from an EMBL/GenBank/DDBJ whole genome shotgun (WGS) entry which is preliminary data.</text>
</comment>
<sequence length="94" mass="11021">MSKEAVFTMKLETGLRDQFMAEARALDRPASQVMRDLMREFLQRQQAERDYQDFVRGKVEAAREDRQAGWSREHSEVEADFASRRVQLLRKAGT</sequence>
<name>A0A1J5QJD8_9ZZZZ</name>
<reference evidence="1" key="1">
    <citation type="submission" date="2016-10" db="EMBL/GenBank/DDBJ databases">
        <title>Sequence of Gallionella enrichment culture.</title>
        <authorList>
            <person name="Poehlein A."/>
            <person name="Muehling M."/>
            <person name="Daniel R."/>
        </authorList>
    </citation>
    <scope>NUCLEOTIDE SEQUENCE</scope>
</reference>